<accession>A0AAJ0FAQ7</accession>
<gene>
    <name evidence="3" type="ORF">QBC47DRAFT_217642</name>
</gene>
<evidence type="ECO:0000313" key="4">
    <source>
        <dbReference type="Proteomes" id="UP001239445"/>
    </source>
</evidence>
<feature type="region of interest" description="Disordered" evidence="2">
    <location>
        <begin position="333"/>
        <end position="376"/>
    </location>
</feature>
<name>A0AAJ0FAQ7_9PEZI</name>
<dbReference type="Proteomes" id="UP001239445">
    <property type="component" value="Unassembled WGS sequence"/>
</dbReference>
<evidence type="ECO:0000256" key="2">
    <source>
        <dbReference type="SAM" id="MobiDB-lite"/>
    </source>
</evidence>
<reference evidence="3" key="1">
    <citation type="submission" date="2023-06" db="EMBL/GenBank/DDBJ databases">
        <title>Genome-scale phylogeny and comparative genomics of the fungal order Sordariales.</title>
        <authorList>
            <consortium name="Lawrence Berkeley National Laboratory"/>
            <person name="Hensen N."/>
            <person name="Bonometti L."/>
            <person name="Westerberg I."/>
            <person name="Brannstrom I.O."/>
            <person name="Guillou S."/>
            <person name="Cros-Aarteil S."/>
            <person name="Calhoun S."/>
            <person name="Haridas S."/>
            <person name="Kuo A."/>
            <person name="Mondo S."/>
            <person name="Pangilinan J."/>
            <person name="Riley R."/>
            <person name="Labutti K."/>
            <person name="Andreopoulos B."/>
            <person name="Lipzen A."/>
            <person name="Chen C."/>
            <person name="Yanf M."/>
            <person name="Daum C."/>
            <person name="Ng V."/>
            <person name="Clum A."/>
            <person name="Steindorff A."/>
            <person name="Ohm R."/>
            <person name="Martin F."/>
            <person name="Silar P."/>
            <person name="Natvig D."/>
            <person name="Lalanne C."/>
            <person name="Gautier V."/>
            <person name="Ament-Velasquez S.L."/>
            <person name="Kruys A."/>
            <person name="Hutchinson M.I."/>
            <person name="Powell A.J."/>
            <person name="Barry K."/>
            <person name="Miller A.N."/>
            <person name="Grigoriev I.V."/>
            <person name="Debuchy R."/>
            <person name="Gladieux P."/>
            <person name="Thoren M.H."/>
            <person name="Johannesson H."/>
        </authorList>
    </citation>
    <scope>NUCLEOTIDE SEQUENCE</scope>
    <source>
        <strain evidence="3">PSN4</strain>
    </source>
</reference>
<feature type="compositionally biased region" description="Polar residues" evidence="2">
    <location>
        <begin position="452"/>
        <end position="462"/>
    </location>
</feature>
<feature type="coiled-coil region" evidence="1">
    <location>
        <begin position="48"/>
        <end position="103"/>
    </location>
</feature>
<evidence type="ECO:0000313" key="3">
    <source>
        <dbReference type="EMBL" id="KAK1754410.1"/>
    </source>
</evidence>
<proteinExistence type="predicted"/>
<feature type="compositionally biased region" description="Low complexity" evidence="2">
    <location>
        <begin position="358"/>
        <end position="371"/>
    </location>
</feature>
<feature type="compositionally biased region" description="Polar residues" evidence="2">
    <location>
        <begin position="333"/>
        <end position="345"/>
    </location>
</feature>
<dbReference type="AlphaFoldDB" id="A0AAJ0FAQ7"/>
<protein>
    <submittedName>
        <fullName evidence="3">Uncharacterized protein</fullName>
    </submittedName>
</protein>
<evidence type="ECO:0000256" key="1">
    <source>
        <dbReference type="SAM" id="Coils"/>
    </source>
</evidence>
<comment type="caution">
    <text evidence="3">The sequence shown here is derived from an EMBL/GenBank/DDBJ whole genome shotgun (WGS) entry which is preliminary data.</text>
</comment>
<keyword evidence="4" id="KW-1185">Reference proteome</keyword>
<feature type="region of interest" description="Disordered" evidence="2">
    <location>
        <begin position="415"/>
        <end position="474"/>
    </location>
</feature>
<feature type="compositionally biased region" description="Basic and acidic residues" evidence="2">
    <location>
        <begin position="424"/>
        <end position="433"/>
    </location>
</feature>
<organism evidence="3 4">
    <name type="scientific">Echria macrotheca</name>
    <dbReference type="NCBI Taxonomy" id="438768"/>
    <lineage>
        <taxon>Eukaryota</taxon>
        <taxon>Fungi</taxon>
        <taxon>Dikarya</taxon>
        <taxon>Ascomycota</taxon>
        <taxon>Pezizomycotina</taxon>
        <taxon>Sordariomycetes</taxon>
        <taxon>Sordariomycetidae</taxon>
        <taxon>Sordariales</taxon>
        <taxon>Schizotheciaceae</taxon>
        <taxon>Echria</taxon>
    </lineage>
</organism>
<keyword evidence="1" id="KW-0175">Coiled coil</keyword>
<dbReference type="EMBL" id="MU839835">
    <property type="protein sequence ID" value="KAK1754410.1"/>
    <property type="molecule type" value="Genomic_DNA"/>
</dbReference>
<sequence>MSGGSQHTEAVGRLLKALDEHKSMDYLRKMYEENMRLRQENTTLKTVSDEMDRRLARYLEEADRSNDKAKKAAGELKVELQRRKELENKAEGAVGRLKVVELDMVKMSNELQRLSGFAAEMKPLSADIKQRLESLYTSARDLAQAYFGTDFPEEMISDASRWTNIDGHCCVKKSIPLLDSNTLSAKQMRVAAVLAILAWELAGLCFRPTYVLDEENDLFDVMSDMAKHDPSREVYLRSVLLEILNETGQKRAVQRRVVHATNEIFAIIGHPFDQSDQNSLREAIKVLCTEACEHWGHVQRLRAKIEPEFEPTADPKPEHWAPLTIKLVESTGTATPAASNQKLQNGGSGSNPGKRTKQAGPQQAQQQQPQPDSAAELSGIPIWPMFVVTGDPADGDVLTKGYVLRHSYLQTAFDEQRAQQSTGRRRDMREGLRRTRTKSMSAGVEAPGISTGDVTPTVSESFLSPRLGGGQKVG</sequence>